<protein>
    <submittedName>
        <fullName evidence="1">Aldose epimerase</fullName>
    </submittedName>
</protein>
<dbReference type="EMBL" id="JACXIZ010000012">
    <property type="protein sequence ID" value="MBD2844763.1"/>
    <property type="molecule type" value="Genomic_DNA"/>
</dbReference>
<organism evidence="1 2">
    <name type="scientific">Paenibacillus sabuli</name>
    <dbReference type="NCBI Taxonomy" id="2772509"/>
    <lineage>
        <taxon>Bacteria</taxon>
        <taxon>Bacillati</taxon>
        <taxon>Bacillota</taxon>
        <taxon>Bacilli</taxon>
        <taxon>Bacillales</taxon>
        <taxon>Paenibacillaceae</taxon>
        <taxon>Paenibacillus</taxon>
    </lineage>
</organism>
<gene>
    <name evidence="1" type="ORF">IDH44_06135</name>
</gene>
<accession>A0A927BSS3</accession>
<dbReference type="GO" id="GO:0005975">
    <property type="term" value="P:carbohydrate metabolic process"/>
    <property type="evidence" value="ECO:0007669"/>
    <property type="project" value="InterPro"/>
</dbReference>
<dbReference type="RefSeq" id="WP_190915728.1">
    <property type="nucleotide sequence ID" value="NZ_JACXIZ010000012.1"/>
</dbReference>
<evidence type="ECO:0000313" key="1">
    <source>
        <dbReference type="EMBL" id="MBD2844763.1"/>
    </source>
</evidence>
<dbReference type="PANTHER" id="PTHR11122:SF13">
    <property type="entry name" value="GLUCOSE-6-PHOSPHATE 1-EPIMERASE"/>
    <property type="match status" value="1"/>
</dbReference>
<dbReference type="Pfam" id="PF01263">
    <property type="entry name" value="Aldose_epim"/>
    <property type="match status" value="1"/>
</dbReference>
<comment type="caution">
    <text evidence="1">The sequence shown here is derived from an EMBL/GenBank/DDBJ whole genome shotgun (WGS) entry which is preliminary data.</text>
</comment>
<dbReference type="Gene3D" id="2.70.98.10">
    <property type="match status" value="1"/>
</dbReference>
<name>A0A927BSS3_9BACL</name>
<dbReference type="GO" id="GO:0030246">
    <property type="term" value="F:carbohydrate binding"/>
    <property type="evidence" value="ECO:0007669"/>
    <property type="project" value="InterPro"/>
</dbReference>
<keyword evidence="2" id="KW-1185">Reference proteome</keyword>
<dbReference type="GO" id="GO:0016853">
    <property type="term" value="F:isomerase activity"/>
    <property type="evidence" value="ECO:0007669"/>
    <property type="project" value="InterPro"/>
</dbReference>
<dbReference type="AlphaFoldDB" id="A0A927BSS3"/>
<dbReference type="InterPro" id="IPR008183">
    <property type="entry name" value="Aldose_1/G6P_1-epimerase"/>
</dbReference>
<dbReference type="SUPFAM" id="SSF74650">
    <property type="entry name" value="Galactose mutarotase-like"/>
    <property type="match status" value="1"/>
</dbReference>
<dbReference type="Proteomes" id="UP000621560">
    <property type="component" value="Unassembled WGS sequence"/>
</dbReference>
<dbReference type="InterPro" id="IPR014718">
    <property type="entry name" value="GH-type_carb-bd"/>
</dbReference>
<proteinExistence type="predicted"/>
<evidence type="ECO:0000313" key="2">
    <source>
        <dbReference type="Proteomes" id="UP000621560"/>
    </source>
</evidence>
<sequence>MNHYEVRTFEQTYTMYELREPATQSAVTVCPARGGIATSLILGGKSLFYLDEATLLDPNANIRGGNPILFPICGQLEDKRYAWEGASYEMPNHGVARIKPWEVMHTRTEGAAAITLRLSSDEETLRHYPFDFELEFTYILQDGALRIEQRYANRSAQPMPMYAGFHPYFAKTDKTIACATDATRYLDYNDGETKTLDGPIDLGGLVESVALLDAKAPRIAFSLSEQCTVHMAYSDHFRYVVLWSVEGKPFVCVEPWMALTGELNRRQELPEVPAGETLEAWMTIGCS</sequence>
<dbReference type="InterPro" id="IPR011013">
    <property type="entry name" value="Gal_mutarotase_sf_dom"/>
</dbReference>
<reference evidence="1" key="1">
    <citation type="submission" date="2020-09" db="EMBL/GenBank/DDBJ databases">
        <title>A novel bacterium of genus Paenibacillus, isolated from South China Sea.</title>
        <authorList>
            <person name="Huang H."/>
            <person name="Mo K."/>
            <person name="Hu Y."/>
        </authorList>
    </citation>
    <scope>NUCLEOTIDE SEQUENCE</scope>
    <source>
        <strain evidence="1">IB182496</strain>
    </source>
</reference>
<dbReference type="PANTHER" id="PTHR11122">
    <property type="entry name" value="APOSPORY-ASSOCIATED PROTEIN C-RELATED"/>
    <property type="match status" value="1"/>
</dbReference>